<dbReference type="Proteomes" id="UP000030665">
    <property type="component" value="Unassembled WGS sequence"/>
</dbReference>
<feature type="transmembrane region" description="Helical" evidence="1">
    <location>
        <begin position="179"/>
        <end position="197"/>
    </location>
</feature>
<sequence>MMQSFPQCPGDYCGRTVDASGNLSDCGVRTSNRRLLFNCVSVLQACEWGTRADQRDICVRCELEPTMYHWLYLNFMAFLPFLHHCAFAAMTMSRKHVIGSQILASAIECILAGPATDWYTVFYNPVINYTETIYCTQEAVYPLYFLPFLYYLLSLVAMIFVRPAVLYAFNVKKDDVSDAIYAALYLYPALIVLHAVLCGVIYSAFPFVLLFAAICLNAIHLALYPEQSPKAILKSAWKSRQNLASASTLLLIYTDAILSISALPTPWWTYFAFLFLPVPTIFYLLTIKFTDPLNLAKVN</sequence>
<feature type="transmembrane region" description="Helical" evidence="1">
    <location>
        <begin position="70"/>
        <end position="90"/>
    </location>
</feature>
<dbReference type="GO" id="GO:0016020">
    <property type="term" value="C:membrane"/>
    <property type="evidence" value="ECO:0007669"/>
    <property type="project" value="InterPro"/>
</dbReference>
<evidence type="ECO:0000313" key="2">
    <source>
        <dbReference type="EMBL" id="CDW53671.1"/>
    </source>
</evidence>
<reference evidence="2" key="1">
    <citation type="submission" date="2014-01" db="EMBL/GenBank/DDBJ databases">
        <authorList>
            <person name="Aslett M."/>
        </authorList>
    </citation>
    <scope>NUCLEOTIDE SEQUENCE</scope>
</reference>
<evidence type="ECO:0000313" key="3">
    <source>
        <dbReference type="Proteomes" id="UP000030665"/>
    </source>
</evidence>
<feature type="transmembrane region" description="Helical" evidence="1">
    <location>
        <begin position="203"/>
        <end position="223"/>
    </location>
</feature>
<organism evidence="2 3">
    <name type="scientific">Trichuris trichiura</name>
    <name type="common">Whipworm</name>
    <name type="synonym">Trichocephalus trichiurus</name>
    <dbReference type="NCBI Taxonomy" id="36087"/>
    <lineage>
        <taxon>Eukaryota</taxon>
        <taxon>Metazoa</taxon>
        <taxon>Ecdysozoa</taxon>
        <taxon>Nematoda</taxon>
        <taxon>Enoplea</taxon>
        <taxon>Dorylaimia</taxon>
        <taxon>Trichinellida</taxon>
        <taxon>Trichuridae</taxon>
        <taxon>Trichuris</taxon>
    </lineage>
</organism>
<dbReference type="Pfam" id="PF05571">
    <property type="entry name" value="JAMP"/>
    <property type="match status" value="2"/>
</dbReference>
<dbReference type="EMBL" id="HG805862">
    <property type="protein sequence ID" value="CDW53671.1"/>
    <property type="molecule type" value="Genomic_DNA"/>
</dbReference>
<feature type="transmembrane region" description="Helical" evidence="1">
    <location>
        <begin position="102"/>
        <end position="121"/>
    </location>
</feature>
<keyword evidence="1" id="KW-0812">Transmembrane</keyword>
<keyword evidence="1" id="KW-1133">Transmembrane helix</keyword>
<evidence type="ECO:0000256" key="1">
    <source>
        <dbReference type="SAM" id="Phobius"/>
    </source>
</evidence>
<dbReference type="InterPro" id="IPR008485">
    <property type="entry name" value="JAMP"/>
</dbReference>
<dbReference type="GO" id="GO:0031625">
    <property type="term" value="F:ubiquitin protein ligase binding"/>
    <property type="evidence" value="ECO:0007669"/>
    <property type="project" value="TreeGrafter"/>
</dbReference>
<proteinExistence type="predicted"/>
<dbReference type="PANTHER" id="PTHR12740:SF4">
    <property type="entry name" value="JNK1_MAPK8-ASSOCIATED MEMBRANE PROTEIN"/>
    <property type="match status" value="1"/>
</dbReference>
<feature type="transmembrane region" description="Helical" evidence="1">
    <location>
        <begin position="267"/>
        <end position="287"/>
    </location>
</feature>
<name>A0A077Z0X9_TRITR</name>
<dbReference type="STRING" id="36087.A0A077Z0X9"/>
<dbReference type="OrthoDB" id="5920264at2759"/>
<accession>A0A077Z0X9</accession>
<dbReference type="GO" id="GO:0036503">
    <property type="term" value="P:ERAD pathway"/>
    <property type="evidence" value="ECO:0007669"/>
    <property type="project" value="TreeGrafter"/>
</dbReference>
<protein>
    <submittedName>
        <fullName evidence="2">JNK1:MAPK8 associated membrane protein</fullName>
    </submittedName>
</protein>
<gene>
    <name evidence="2" type="ORF">TTRE_0000193601</name>
</gene>
<dbReference type="PANTHER" id="PTHR12740">
    <property type="entry name" value="JNK1/MAPK8-ASSOCIATED MEMBRANE PROTEIN"/>
    <property type="match status" value="1"/>
</dbReference>
<keyword evidence="3" id="KW-1185">Reference proteome</keyword>
<reference evidence="2" key="2">
    <citation type="submission" date="2014-03" db="EMBL/GenBank/DDBJ databases">
        <title>The whipworm genome and dual-species transcriptomics of an intimate host-pathogen interaction.</title>
        <authorList>
            <person name="Foth B.J."/>
            <person name="Tsai I.J."/>
            <person name="Reid A.J."/>
            <person name="Bancroft A.J."/>
            <person name="Nichol S."/>
            <person name="Tracey A."/>
            <person name="Holroyd N."/>
            <person name="Cotton J.A."/>
            <person name="Stanley E.J."/>
            <person name="Zarowiecki M."/>
            <person name="Liu J.Z."/>
            <person name="Huckvale T."/>
            <person name="Cooper P.J."/>
            <person name="Grencis R.K."/>
            <person name="Berriman M."/>
        </authorList>
    </citation>
    <scope>NUCLEOTIDE SEQUENCE [LARGE SCALE GENOMIC DNA]</scope>
</reference>
<dbReference type="GO" id="GO:0006986">
    <property type="term" value="P:response to unfolded protein"/>
    <property type="evidence" value="ECO:0007669"/>
    <property type="project" value="InterPro"/>
</dbReference>
<keyword evidence="1" id="KW-0472">Membrane</keyword>
<feature type="transmembrane region" description="Helical" evidence="1">
    <location>
        <begin position="148"/>
        <end position="167"/>
    </location>
</feature>
<dbReference type="AlphaFoldDB" id="A0A077Z0X9"/>